<dbReference type="SUPFAM" id="SSF53067">
    <property type="entry name" value="Actin-like ATPase domain"/>
    <property type="match status" value="1"/>
</dbReference>
<dbReference type="Proteomes" id="UP001056937">
    <property type="component" value="Chromosome 1"/>
</dbReference>
<evidence type="ECO:0000313" key="3">
    <source>
        <dbReference type="Proteomes" id="UP001056937"/>
    </source>
</evidence>
<dbReference type="InterPro" id="IPR000905">
    <property type="entry name" value="Gcp-like_dom"/>
</dbReference>
<evidence type="ECO:0000313" key="2">
    <source>
        <dbReference type="EMBL" id="USI72612.1"/>
    </source>
</evidence>
<proteinExistence type="predicted"/>
<keyword evidence="3" id="KW-1185">Reference proteome</keyword>
<gene>
    <name evidence="2" type="primary">tsaB</name>
    <name evidence="2" type="ORF">LHA26_15200</name>
</gene>
<dbReference type="EMBL" id="CP084930">
    <property type="protein sequence ID" value="USI72612.1"/>
    <property type="molecule type" value="Genomic_DNA"/>
</dbReference>
<dbReference type="Pfam" id="PF00814">
    <property type="entry name" value="TsaD"/>
    <property type="match status" value="1"/>
</dbReference>
<dbReference type="NCBIfam" id="TIGR03725">
    <property type="entry name" value="T6A_YeaZ"/>
    <property type="match status" value="1"/>
</dbReference>
<name>A0ABY4X6S2_9SPHN</name>
<accession>A0ABY4X6S2</accession>
<evidence type="ECO:0000259" key="1">
    <source>
        <dbReference type="Pfam" id="PF00814"/>
    </source>
</evidence>
<sequence>MAGLTLALDTATAACSAALIRAGLLVTSDSALVGRGHAERLVPMVEALLDGARPDRILVDCGPGSFTGVRVGLAAAIGLGLGWGVPVLGYESLDLLALAYADANPHATAVAVALSGGHGELFVRRYALAPVRPLGALDSLPPETAAAQVEETVVIGSGAGDLVAARGWGEAQALLPDAAAARLLPEAMLRPPVPVYGRAPDAARPA</sequence>
<dbReference type="GO" id="GO:0061711">
    <property type="term" value="F:tRNA N(6)-L-threonylcarbamoyladenine synthase activity"/>
    <property type="evidence" value="ECO:0007669"/>
    <property type="project" value="UniProtKB-EC"/>
</dbReference>
<feature type="domain" description="Gcp-like" evidence="1">
    <location>
        <begin position="33"/>
        <end position="126"/>
    </location>
</feature>
<keyword evidence="2" id="KW-0808">Transferase</keyword>
<keyword evidence="2" id="KW-0012">Acyltransferase</keyword>
<reference evidence="2" key="1">
    <citation type="journal article" date="2022" name="Toxins">
        <title>Genomic Analysis of Sphingopyxis sp. USTB-05 for Biodegrading Cyanobacterial Hepatotoxins.</title>
        <authorList>
            <person name="Liu C."/>
            <person name="Xu Q."/>
            <person name="Zhao Z."/>
            <person name="Zhang H."/>
            <person name="Liu X."/>
            <person name="Yin C."/>
            <person name="Liu Y."/>
            <person name="Yan H."/>
        </authorList>
    </citation>
    <scope>NUCLEOTIDE SEQUENCE</scope>
    <source>
        <strain evidence="2">NBD5</strain>
    </source>
</reference>
<dbReference type="Gene3D" id="3.30.420.40">
    <property type="match status" value="2"/>
</dbReference>
<dbReference type="InterPro" id="IPR043129">
    <property type="entry name" value="ATPase_NBD"/>
</dbReference>
<dbReference type="InterPro" id="IPR022496">
    <property type="entry name" value="T6A_TsaB"/>
</dbReference>
<dbReference type="RefSeq" id="WP_252166419.1">
    <property type="nucleotide sequence ID" value="NZ_CP084930.1"/>
</dbReference>
<organism evidence="2 3">
    <name type="scientific">Sphingomonas morindae</name>
    <dbReference type="NCBI Taxonomy" id="1541170"/>
    <lineage>
        <taxon>Bacteria</taxon>
        <taxon>Pseudomonadati</taxon>
        <taxon>Pseudomonadota</taxon>
        <taxon>Alphaproteobacteria</taxon>
        <taxon>Sphingomonadales</taxon>
        <taxon>Sphingomonadaceae</taxon>
        <taxon>Sphingomonas</taxon>
    </lineage>
</organism>
<protein>
    <submittedName>
        <fullName evidence="2">tRNA (Adenosine(37)-N6)-threonylcarbamoyltransferase complex dimerization subunit type 1 TsaB</fullName>
        <ecNumber evidence="2">2.3.1.234</ecNumber>
    </submittedName>
</protein>
<dbReference type="EC" id="2.3.1.234" evidence="2"/>